<keyword evidence="3 4" id="KW-0440">LIM domain</keyword>
<organism evidence="6 7">
    <name type="scientific">Oryctes borbonicus</name>
    <dbReference type="NCBI Taxonomy" id="1629725"/>
    <lineage>
        <taxon>Eukaryota</taxon>
        <taxon>Metazoa</taxon>
        <taxon>Ecdysozoa</taxon>
        <taxon>Arthropoda</taxon>
        <taxon>Hexapoda</taxon>
        <taxon>Insecta</taxon>
        <taxon>Pterygota</taxon>
        <taxon>Neoptera</taxon>
        <taxon>Endopterygota</taxon>
        <taxon>Coleoptera</taxon>
        <taxon>Polyphaga</taxon>
        <taxon>Scarabaeiformia</taxon>
        <taxon>Scarabaeidae</taxon>
        <taxon>Dynastinae</taxon>
        <taxon>Oryctes</taxon>
    </lineage>
</organism>
<dbReference type="GO" id="GO:0051371">
    <property type="term" value="F:muscle alpha-actinin binding"/>
    <property type="evidence" value="ECO:0007669"/>
    <property type="project" value="TreeGrafter"/>
</dbReference>
<dbReference type="OrthoDB" id="5911912at2759"/>
<dbReference type="FunFam" id="2.10.110.10:FF:000073">
    <property type="entry name" value="Uncharacterized protein, isoform Z"/>
    <property type="match status" value="1"/>
</dbReference>
<keyword evidence="2 4" id="KW-0862">Zinc</keyword>
<dbReference type="InterPro" id="IPR050604">
    <property type="entry name" value="PDZ-LIM_domain"/>
</dbReference>
<evidence type="ECO:0000256" key="2">
    <source>
        <dbReference type="ARBA" id="ARBA00022833"/>
    </source>
</evidence>
<dbReference type="Pfam" id="PF00412">
    <property type="entry name" value="LIM"/>
    <property type="match status" value="1"/>
</dbReference>
<dbReference type="Gene3D" id="2.10.110.10">
    <property type="entry name" value="Cysteine Rich Protein"/>
    <property type="match status" value="1"/>
</dbReference>
<dbReference type="GO" id="GO:0031941">
    <property type="term" value="C:filamentous actin"/>
    <property type="evidence" value="ECO:0007669"/>
    <property type="project" value="TreeGrafter"/>
</dbReference>
<feature type="non-terminal residue" evidence="6">
    <location>
        <position position="160"/>
    </location>
</feature>
<dbReference type="GO" id="GO:0030036">
    <property type="term" value="P:actin cytoskeleton organization"/>
    <property type="evidence" value="ECO:0007669"/>
    <property type="project" value="TreeGrafter"/>
</dbReference>
<feature type="non-terminal residue" evidence="6">
    <location>
        <position position="1"/>
    </location>
</feature>
<evidence type="ECO:0000313" key="6">
    <source>
        <dbReference type="EMBL" id="KRT85169.1"/>
    </source>
</evidence>
<evidence type="ECO:0000313" key="7">
    <source>
        <dbReference type="Proteomes" id="UP000051574"/>
    </source>
</evidence>
<dbReference type="EMBL" id="LJIG01001771">
    <property type="protein sequence ID" value="KRT85169.1"/>
    <property type="molecule type" value="Genomic_DNA"/>
</dbReference>
<gene>
    <name evidence="6" type="ORF">AMK59_573</name>
</gene>
<evidence type="ECO:0000256" key="1">
    <source>
        <dbReference type="ARBA" id="ARBA00022723"/>
    </source>
</evidence>
<accession>A0A0T6BCZ9</accession>
<dbReference type="GO" id="GO:0030018">
    <property type="term" value="C:Z disc"/>
    <property type="evidence" value="ECO:0007669"/>
    <property type="project" value="TreeGrafter"/>
</dbReference>
<reference evidence="6 7" key="1">
    <citation type="submission" date="2015-09" db="EMBL/GenBank/DDBJ databases">
        <title>Draft genome of the scarab beetle Oryctes borbonicus.</title>
        <authorList>
            <person name="Meyer J.M."/>
            <person name="Markov G.V."/>
            <person name="Baskaran P."/>
            <person name="Herrmann M."/>
            <person name="Sommer R.J."/>
            <person name="Roedelsperger C."/>
        </authorList>
    </citation>
    <scope>NUCLEOTIDE SEQUENCE [LARGE SCALE GENOMIC DNA]</scope>
    <source>
        <strain evidence="6">OB123</strain>
        <tissue evidence="6">Whole animal</tissue>
    </source>
</reference>
<dbReference type="SMART" id="SM00132">
    <property type="entry name" value="LIM"/>
    <property type="match status" value="1"/>
</dbReference>
<feature type="domain" description="LIM zinc-binding" evidence="5">
    <location>
        <begin position="40"/>
        <end position="99"/>
    </location>
</feature>
<protein>
    <submittedName>
        <fullName evidence="6">LIM domain containing protein</fullName>
    </submittedName>
</protein>
<dbReference type="GO" id="GO:0061061">
    <property type="term" value="P:muscle structure development"/>
    <property type="evidence" value="ECO:0007669"/>
    <property type="project" value="TreeGrafter"/>
</dbReference>
<evidence type="ECO:0000259" key="5">
    <source>
        <dbReference type="PROSITE" id="PS50023"/>
    </source>
</evidence>
<dbReference type="GO" id="GO:0003779">
    <property type="term" value="F:actin binding"/>
    <property type="evidence" value="ECO:0007669"/>
    <property type="project" value="TreeGrafter"/>
</dbReference>
<dbReference type="AlphaFoldDB" id="A0A0T6BCZ9"/>
<sequence length="160" mass="16569">NLEPDSGVVTTPLGVGGLRHVQAPENKPVSSTPQLPPGQNICADCERLIVGVFVRIKDKNLHVECFKCATCGTSLKNVGYYNINQKLYCDVHAKLAAKSNPPGPNLIPVTVLPGSKAPAGTISTALASHALPVSAPLSPSLGSSNITAQPFQSGTSFTSP</sequence>
<dbReference type="PROSITE" id="PS50023">
    <property type="entry name" value="LIM_DOMAIN_2"/>
    <property type="match status" value="1"/>
</dbReference>
<keyword evidence="7" id="KW-1185">Reference proteome</keyword>
<dbReference type="PANTHER" id="PTHR24214">
    <property type="entry name" value="PDZ AND LIM DOMAIN PROTEIN ZASP"/>
    <property type="match status" value="1"/>
</dbReference>
<dbReference type="Proteomes" id="UP000051574">
    <property type="component" value="Unassembled WGS sequence"/>
</dbReference>
<keyword evidence="1 4" id="KW-0479">Metal-binding</keyword>
<dbReference type="InterPro" id="IPR001781">
    <property type="entry name" value="Znf_LIM"/>
</dbReference>
<dbReference type="GO" id="GO:0046872">
    <property type="term" value="F:metal ion binding"/>
    <property type="evidence" value="ECO:0007669"/>
    <property type="project" value="UniProtKB-KW"/>
</dbReference>
<comment type="caution">
    <text evidence="6">The sequence shown here is derived from an EMBL/GenBank/DDBJ whole genome shotgun (WGS) entry which is preliminary data.</text>
</comment>
<name>A0A0T6BCZ9_9SCAR</name>
<dbReference type="GO" id="GO:0001725">
    <property type="term" value="C:stress fiber"/>
    <property type="evidence" value="ECO:0007669"/>
    <property type="project" value="TreeGrafter"/>
</dbReference>
<dbReference type="GO" id="GO:0007507">
    <property type="term" value="P:heart development"/>
    <property type="evidence" value="ECO:0007669"/>
    <property type="project" value="TreeGrafter"/>
</dbReference>
<evidence type="ECO:0000256" key="4">
    <source>
        <dbReference type="PROSITE-ProRule" id="PRU00125"/>
    </source>
</evidence>
<dbReference type="GO" id="GO:0005912">
    <property type="term" value="C:adherens junction"/>
    <property type="evidence" value="ECO:0007669"/>
    <property type="project" value="TreeGrafter"/>
</dbReference>
<dbReference type="PANTHER" id="PTHR24214:SF61">
    <property type="entry name" value="PDZ AND LIM DOMAIN PROTEIN 3-LIKE"/>
    <property type="match status" value="1"/>
</dbReference>
<dbReference type="SUPFAM" id="SSF57716">
    <property type="entry name" value="Glucocorticoid receptor-like (DNA-binding domain)"/>
    <property type="match status" value="2"/>
</dbReference>
<dbReference type="CDD" id="cd09360">
    <property type="entry name" value="LIM_ALP_like"/>
    <property type="match status" value="1"/>
</dbReference>
<proteinExistence type="predicted"/>
<evidence type="ECO:0000256" key="3">
    <source>
        <dbReference type="ARBA" id="ARBA00023038"/>
    </source>
</evidence>